<dbReference type="PROSITE" id="PS51144">
    <property type="entry name" value="ALPHA_CA_2"/>
    <property type="match status" value="1"/>
</dbReference>
<organism evidence="2 3">
    <name type="scientific">Eleusine coracana subsp. coracana</name>
    <dbReference type="NCBI Taxonomy" id="191504"/>
    <lineage>
        <taxon>Eukaryota</taxon>
        <taxon>Viridiplantae</taxon>
        <taxon>Streptophyta</taxon>
        <taxon>Embryophyta</taxon>
        <taxon>Tracheophyta</taxon>
        <taxon>Spermatophyta</taxon>
        <taxon>Magnoliopsida</taxon>
        <taxon>Liliopsida</taxon>
        <taxon>Poales</taxon>
        <taxon>Poaceae</taxon>
        <taxon>PACMAD clade</taxon>
        <taxon>Chloridoideae</taxon>
        <taxon>Cynodonteae</taxon>
        <taxon>Eleusininae</taxon>
        <taxon>Eleusine</taxon>
    </lineage>
</organism>
<feature type="domain" description="Alpha-carbonic anhydrase" evidence="1">
    <location>
        <begin position="19"/>
        <end position="221"/>
    </location>
</feature>
<evidence type="ECO:0000313" key="2">
    <source>
        <dbReference type="EMBL" id="GJN33810.1"/>
    </source>
</evidence>
<dbReference type="Proteomes" id="UP001054889">
    <property type="component" value="Unassembled WGS sequence"/>
</dbReference>
<dbReference type="InterPro" id="IPR036398">
    <property type="entry name" value="CA_dom_sf"/>
</dbReference>
<dbReference type="Gene3D" id="3.10.200.10">
    <property type="entry name" value="Alpha carbonic anhydrase"/>
    <property type="match status" value="1"/>
</dbReference>
<dbReference type="GO" id="GO:0004089">
    <property type="term" value="F:carbonate dehydratase activity"/>
    <property type="evidence" value="ECO:0007669"/>
    <property type="project" value="InterPro"/>
</dbReference>
<keyword evidence="3" id="KW-1185">Reference proteome</keyword>
<dbReference type="GO" id="GO:0008270">
    <property type="term" value="F:zinc ion binding"/>
    <property type="evidence" value="ECO:0007669"/>
    <property type="project" value="InterPro"/>
</dbReference>
<dbReference type="AlphaFoldDB" id="A0AAV5FHP5"/>
<dbReference type="InterPro" id="IPR023561">
    <property type="entry name" value="Carbonic_anhydrase_a-class"/>
</dbReference>
<dbReference type="PANTHER" id="PTHR18952">
    <property type="entry name" value="CARBONIC ANHYDRASE"/>
    <property type="match status" value="1"/>
</dbReference>
<dbReference type="GO" id="GO:0006730">
    <property type="term" value="P:one-carbon metabolic process"/>
    <property type="evidence" value="ECO:0007669"/>
    <property type="project" value="TreeGrafter"/>
</dbReference>
<dbReference type="EMBL" id="BQKI01000085">
    <property type="protein sequence ID" value="GJN33810.1"/>
    <property type="molecule type" value="Genomic_DNA"/>
</dbReference>
<dbReference type="CDD" id="cd03124">
    <property type="entry name" value="alpha_CA_prokaryotic_like"/>
    <property type="match status" value="1"/>
</dbReference>
<sequence>MTSQFVFSFFLGVSDTPQSTFNYTKGTGDPSKWATLQKDWALCGNGTKQSPINITKVEASKDLGPLDQTYKVGAATIQNRGHDFMLNFTGGNGNLTIEGKEYRLQQVHWHTPAEHTINGTDLDAEMHMVHEGSSKARAVVSLLFSTKAGRPSKLLSDLEPYFKRLAGKENEEEKVKGTIDPAAWIDKASGYYRYEGSLTTPPCTEGVIWTIMSKVNICKKK</sequence>
<accession>A0AAV5FHP5</accession>
<gene>
    <name evidence="2" type="primary">gb22435</name>
    <name evidence="2" type="ORF">PR202_gb22435</name>
</gene>
<evidence type="ECO:0000259" key="1">
    <source>
        <dbReference type="PROSITE" id="PS51144"/>
    </source>
</evidence>
<reference evidence="2" key="2">
    <citation type="submission" date="2021-12" db="EMBL/GenBank/DDBJ databases">
        <title>Resequencing data analysis of finger millet.</title>
        <authorList>
            <person name="Hatakeyama M."/>
            <person name="Aluri S."/>
            <person name="Balachadran M.T."/>
            <person name="Sivarajan S.R."/>
            <person name="Poveda L."/>
            <person name="Shimizu-Inatsugi R."/>
            <person name="Schlapbach R."/>
            <person name="Sreeman S.M."/>
            <person name="Shimizu K.K."/>
        </authorList>
    </citation>
    <scope>NUCLEOTIDE SEQUENCE</scope>
</reference>
<dbReference type="PANTHER" id="PTHR18952:SF262">
    <property type="entry name" value="CARBONIC ANHYDRASE"/>
    <property type="match status" value="1"/>
</dbReference>
<dbReference type="SUPFAM" id="SSF51069">
    <property type="entry name" value="Carbonic anhydrase"/>
    <property type="match status" value="1"/>
</dbReference>
<name>A0AAV5FHP5_ELECO</name>
<evidence type="ECO:0000313" key="3">
    <source>
        <dbReference type="Proteomes" id="UP001054889"/>
    </source>
</evidence>
<protein>
    <recommendedName>
        <fullName evidence="1">Alpha-carbonic anhydrase domain-containing protein</fullName>
    </recommendedName>
</protein>
<proteinExistence type="predicted"/>
<reference evidence="2" key="1">
    <citation type="journal article" date="2018" name="DNA Res.">
        <title>Multiple hybrid de novo genome assembly of finger millet, an orphan allotetraploid crop.</title>
        <authorList>
            <person name="Hatakeyama M."/>
            <person name="Aluri S."/>
            <person name="Balachadran M.T."/>
            <person name="Sivarajan S.R."/>
            <person name="Patrignani A."/>
            <person name="Gruter S."/>
            <person name="Poveda L."/>
            <person name="Shimizu-Inatsugi R."/>
            <person name="Baeten J."/>
            <person name="Francoijs K.J."/>
            <person name="Nataraja K.N."/>
            <person name="Reddy Y.A.N."/>
            <person name="Phadnis S."/>
            <person name="Ravikumar R.L."/>
            <person name="Schlapbach R."/>
            <person name="Sreeman S.M."/>
            <person name="Shimizu K.K."/>
        </authorList>
    </citation>
    <scope>NUCLEOTIDE SEQUENCE</scope>
</reference>
<dbReference type="InterPro" id="IPR001148">
    <property type="entry name" value="CA_dom"/>
</dbReference>
<dbReference type="InterPro" id="IPR041891">
    <property type="entry name" value="Alpha_CA_prokaryot-like"/>
</dbReference>
<dbReference type="SMART" id="SM01057">
    <property type="entry name" value="Carb_anhydrase"/>
    <property type="match status" value="1"/>
</dbReference>
<comment type="caution">
    <text evidence="2">The sequence shown here is derived from an EMBL/GenBank/DDBJ whole genome shotgun (WGS) entry which is preliminary data.</text>
</comment>
<dbReference type="Pfam" id="PF00194">
    <property type="entry name" value="Carb_anhydrase"/>
    <property type="match status" value="1"/>
</dbReference>